<dbReference type="SMART" id="SM00387">
    <property type="entry name" value="HATPase_c"/>
    <property type="match status" value="1"/>
</dbReference>
<keyword evidence="10" id="KW-0067">ATP-binding</keyword>
<dbReference type="CDD" id="cd00082">
    <property type="entry name" value="HisKA"/>
    <property type="match status" value="1"/>
</dbReference>
<keyword evidence="12" id="KW-0902">Two-component regulatory system</keyword>
<evidence type="ECO:0000256" key="11">
    <source>
        <dbReference type="ARBA" id="ARBA00022989"/>
    </source>
</evidence>
<dbReference type="GO" id="GO:0005524">
    <property type="term" value="F:ATP binding"/>
    <property type="evidence" value="ECO:0007669"/>
    <property type="project" value="UniProtKB-KW"/>
</dbReference>
<evidence type="ECO:0000256" key="6">
    <source>
        <dbReference type="ARBA" id="ARBA00022679"/>
    </source>
</evidence>
<keyword evidence="6" id="KW-0808">Transferase</keyword>
<evidence type="ECO:0000256" key="9">
    <source>
        <dbReference type="ARBA" id="ARBA00022777"/>
    </source>
</evidence>
<dbReference type="InterPro" id="IPR003661">
    <property type="entry name" value="HisK_dim/P_dom"/>
</dbReference>
<dbReference type="Pfam" id="PF00512">
    <property type="entry name" value="HisKA"/>
    <property type="match status" value="1"/>
</dbReference>
<dbReference type="PRINTS" id="PR00344">
    <property type="entry name" value="BCTRLSENSOR"/>
</dbReference>
<dbReference type="EMBL" id="FTPU01000032">
    <property type="protein sequence ID" value="SIT97824.1"/>
    <property type="molecule type" value="Genomic_DNA"/>
</dbReference>
<dbReference type="EC" id="2.7.13.3" evidence="3"/>
<gene>
    <name evidence="16" type="ORF">SAMN05660493_02552</name>
</gene>
<dbReference type="Gene3D" id="6.10.340.10">
    <property type="match status" value="1"/>
</dbReference>
<dbReference type="GO" id="GO:0000155">
    <property type="term" value="F:phosphorelay sensor kinase activity"/>
    <property type="evidence" value="ECO:0007669"/>
    <property type="project" value="InterPro"/>
</dbReference>
<dbReference type="STRING" id="1121284.SAMN05660493_02552"/>
<evidence type="ECO:0000256" key="5">
    <source>
        <dbReference type="ARBA" id="ARBA00022553"/>
    </source>
</evidence>
<keyword evidence="5" id="KW-0597">Phosphoprotein</keyword>
<dbReference type="Gene3D" id="3.30.565.10">
    <property type="entry name" value="Histidine kinase-like ATPase, C-terminal domain"/>
    <property type="match status" value="1"/>
</dbReference>
<keyword evidence="11 14" id="KW-1133">Transmembrane helix</keyword>
<dbReference type="PANTHER" id="PTHR45528">
    <property type="entry name" value="SENSOR HISTIDINE KINASE CPXA"/>
    <property type="match status" value="1"/>
</dbReference>
<keyword evidence="9 16" id="KW-0418">Kinase</keyword>
<dbReference type="PANTHER" id="PTHR45528:SF1">
    <property type="entry name" value="SENSOR HISTIDINE KINASE CPXA"/>
    <property type="match status" value="1"/>
</dbReference>
<dbReference type="InterPro" id="IPR004358">
    <property type="entry name" value="Sig_transdc_His_kin-like_C"/>
</dbReference>
<evidence type="ECO:0000256" key="10">
    <source>
        <dbReference type="ARBA" id="ARBA00022840"/>
    </source>
</evidence>
<dbReference type="CDD" id="cd00075">
    <property type="entry name" value="HATPase"/>
    <property type="match status" value="1"/>
</dbReference>
<keyword evidence="17" id="KW-1185">Reference proteome</keyword>
<feature type="transmembrane region" description="Helical" evidence="14">
    <location>
        <begin position="7"/>
        <end position="31"/>
    </location>
</feature>
<reference evidence="17" key="1">
    <citation type="submission" date="2016-10" db="EMBL/GenBank/DDBJ databases">
        <authorList>
            <person name="Varghese N."/>
            <person name="Submissions S."/>
        </authorList>
    </citation>
    <scope>NUCLEOTIDE SEQUENCE [LARGE SCALE GENOMIC DNA]</scope>
    <source>
        <strain evidence="17">DSM 19482</strain>
    </source>
</reference>
<evidence type="ECO:0000256" key="14">
    <source>
        <dbReference type="SAM" id="Phobius"/>
    </source>
</evidence>
<keyword evidence="4" id="KW-1003">Cell membrane</keyword>
<feature type="domain" description="Histidine kinase" evidence="15">
    <location>
        <begin position="238"/>
        <end position="450"/>
    </location>
</feature>
<evidence type="ECO:0000256" key="1">
    <source>
        <dbReference type="ARBA" id="ARBA00000085"/>
    </source>
</evidence>
<dbReference type="InterPro" id="IPR003594">
    <property type="entry name" value="HATPase_dom"/>
</dbReference>
<dbReference type="Proteomes" id="UP000187261">
    <property type="component" value="Unassembled WGS sequence"/>
</dbReference>
<dbReference type="SUPFAM" id="SSF55874">
    <property type="entry name" value="ATPase domain of HSP90 chaperone/DNA topoisomerase II/histidine kinase"/>
    <property type="match status" value="1"/>
</dbReference>
<dbReference type="GO" id="GO:0005886">
    <property type="term" value="C:plasma membrane"/>
    <property type="evidence" value="ECO:0007669"/>
    <property type="project" value="UniProtKB-SubCell"/>
</dbReference>
<evidence type="ECO:0000256" key="8">
    <source>
        <dbReference type="ARBA" id="ARBA00022741"/>
    </source>
</evidence>
<dbReference type="RefSeq" id="WP_076783953.1">
    <property type="nucleotide sequence ID" value="NZ_FTPU01000032.1"/>
</dbReference>
<comment type="subcellular location">
    <subcellularLocation>
        <location evidence="2">Cell membrane</location>
        <topology evidence="2">Multi-pass membrane protein</topology>
    </subcellularLocation>
</comment>
<dbReference type="OrthoDB" id="594725at2"/>
<dbReference type="PROSITE" id="PS50109">
    <property type="entry name" value="HIS_KIN"/>
    <property type="match status" value="1"/>
</dbReference>
<dbReference type="SUPFAM" id="SSF47384">
    <property type="entry name" value="Homodimeric domain of signal transducing histidine kinase"/>
    <property type="match status" value="1"/>
</dbReference>
<evidence type="ECO:0000259" key="15">
    <source>
        <dbReference type="PROSITE" id="PS50109"/>
    </source>
</evidence>
<dbReference type="Pfam" id="PF02518">
    <property type="entry name" value="HATPase_c"/>
    <property type="match status" value="1"/>
</dbReference>
<evidence type="ECO:0000256" key="13">
    <source>
        <dbReference type="ARBA" id="ARBA00023136"/>
    </source>
</evidence>
<proteinExistence type="predicted"/>
<sequence length="450" mass="51165">MTLRNRFTLISSLTFGVFSVVTSLIIFYTFYDSSRNFYFNALQNVALTSAIYYLEKDELPTTRHAHIKAEYRNVIQNTNVAVYNQDNQVAFGKNLKDRNIHTQQLNTVRKNKRTQFMSKDYFYYGIYYKDNQGNFVVFVRSSNAAFQSQIFQLSVIILSVLLIGFVGIYLLSRYLSGIVYKPVSEVANRINLADYNDISKAITSTNTNDEINDLINAYNKLLGRISESVMVQQNFINYVSHEFKTPLAAISGNLEVFAQKDRSPEEYKKVTGDVLNHVFEIERILNNLLLMSGLKKLEESHQLFRLNELIFKICHSFEGPGKAIPAFDIRILIDDHQKLEFCGNETLLHLAIYNIIENAVKYSEGKEEVTITILEEGSQLCLTVSDHGKGIPVQDLPKITGTFYRAANVGDTKGSGIGLSLSKAIFDHHHITMSVQSREDFGTTVALRFP</sequence>
<evidence type="ECO:0000313" key="16">
    <source>
        <dbReference type="EMBL" id="SIT97824.1"/>
    </source>
</evidence>
<organism evidence="16 17">
    <name type="scientific">Epilithonimonas bovis DSM 19482</name>
    <dbReference type="NCBI Taxonomy" id="1121284"/>
    <lineage>
        <taxon>Bacteria</taxon>
        <taxon>Pseudomonadati</taxon>
        <taxon>Bacteroidota</taxon>
        <taxon>Flavobacteriia</taxon>
        <taxon>Flavobacteriales</taxon>
        <taxon>Weeksellaceae</taxon>
        <taxon>Chryseobacterium group</taxon>
        <taxon>Epilithonimonas</taxon>
    </lineage>
</organism>
<evidence type="ECO:0000313" key="17">
    <source>
        <dbReference type="Proteomes" id="UP000187261"/>
    </source>
</evidence>
<evidence type="ECO:0000256" key="4">
    <source>
        <dbReference type="ARBA" id="ARBA00022475"/>
    </source>
</evidence>
<feature type="transmembrane region" description="Helical" evidence="14">
    <location>
        <begin position="150"/>
        <end position="171"/>
    </location>
</feature>
<keyword evidence="8" id="KW-0547">Nucleotide-binding</keyword>
<evidence type="ECO:0000256" key="12">
    <source>
        <dbReference type="ARBA" id="ARBA00023012"/>
    </source>
</evidence>
<evidence type="ECO:0000256" key="2">
    <source>
        <dbReference type="ARBA" id="ARBA00004651"/>
    </source>
</evidence>
<protein>
    <recommendedName>
        <fullName evidence="3">histidine kinase</fullName>
        <ecNumber evidence="3">2.7.13.3</ecNumber>
    </recommendedName>
</protein>
<dbReference type="InterPro" id="IPR036890">
    <property type="entry name" value="HATPase_C_sf"/>
</dbReference>
<dbReference type="InterPro" id="IPR036097">
    <property type="entry name" value="HisK_dim/P_sf"/>
</dbReference>
<dbReference type="InterPro" id="IPR050398">
    <property type="entry name" value="HssS/ArlS-like"/>
</dbReference>
<dbReference type="SMART" id="SM00388">
    <property type="entry name" value="HisKA"/>
    <property type="match status" value="1"/>
</dbReference>
<dbReference type="AlphaFoldDB" id="A0A1U7PZ32"/>
<dbReference type="InterPro" id="IPR005467">
    <property type="entry name" value="His_kinase_dom"/>
</dbReference>
<dbReference type="Gene3D" id="1.10.287.130">
    <property type="match status" value="1"/>
</dbReference>
<name>A0A1U7PZ32_9FLAO</name>
<keyword evidence="13 14" id="KW-0472">Membrane</keyword>
<evidence type="ECO:0000256" key="3">
    <source>
        <dbReference type="ARBA" id="ARBA00012438"/>
    </source>
</evidence>
<keyword evidence="7 14" id="KW-0812">Transmembrane</keyword>
<accession>A0A1U7PZ32</accession>
<comment type="catalytic activity">
    <reaction evidence="1">
        <text>ATP + protein L-histidine = ADP + protein N-phospho-L-histidine.</text>
        <dbReference type="EC" id="2.7.13.3"/>
    </reaction>
</comment>
<evidence type="ECO:0000256" key="7">
    <source>
        <dbReference type="ARBA" id="ARBA00022692"/>
    </source>
</evidence>